<evidence type="ECO:0000256" key="1">
    <source>
        <dbReference type="SAM" id="Phobius"/>
    </source>
</evidence>
<reference evidence="2 3" key="1">
    <citation type="submission" date="2014-03" db="EMBL/GenBank/DDBJ databases">
        <title>complete genome sequence of Flavobacteriaceae bacterium JBKA-6.</title>
        <authorList>
            <person name="Takano T."/>
            <person name="Nakamura Y."/>
            <person name="Takuma S."/>
            <person name="Yasuike M."/>
            <person name="Matsuyama T."/>
            <person name="Sakai T."/>
            <person name="Fujiwara A."/>
            <person name="Kimoto K."/>
            <person name="Fukuda Y."/>
            <person name="Kondo H."/>
            <person name="Hirono I."/>
            <person name="Nakayasu C."/>
        </authorList>
    </citation>
    <scope>NUCLEOTIDE SEQUENCE [LARGE SCALE GENOMIC DNA]</scope>
    <source>
        <strain evidence="2 3">JBKA-6</strain>
    </source>
</reference>
<feature type="transmembrane region" description="Helical" evidence="1">
    <location>
        <begin position="184"/>
        <end position="202"/>
    </location>
</feature>
<feature type="transmembrane region" description="Helical" evidence="1">
    <location>
        <begin position="151"/>
        <end position="178"/>
    </location>
</feature>
<name>A0A1J1E052_9FLAO</name>
<keyword evidence="1" id="KW-0472">Membrane</keyword>
<dbReference type="Pfam" id="PF12811">
    <property type="entry name" value="BaxI_1"/>
    <property type="match status" value="1"/>
</dbReference>
<gene>
    <name evidence="2" type="ORF">JBKA6_0296</name>
</gene>
<keyword evidence="1" id="KW-0812">Transmembrane</keyword>
<evidence type="ECO:0008006" key="4">
    <source>
        <dbReference type="Google" id="ProtNLM"/>
    </source>
</evidence>
<proteinExistence type="predicted"/>
<keyword evidence="1" id="KW-1133">Transmembrane helix</keyword>
<sequence>MNIIRNTSNPAFSESSLKDVNFGYSGVDGIMTLNGTVNKTFISLLILLASATFVWNKSFEGEDVYMYMMGGFFVTIASFLFIIFNKRLVHIFVPIYAVAEGLLLGGISSLMEMRYPGIAFQAVGLTIGTFLFMLFAYKTGTIRATEKFKSIMTVAIGGVCLVYFVGMILSMFGVNMFFHGNSMISIVFSLVVVVIAALSLILDFSRVEESVSNGAPKYMEWYCAFGLMVTLVWLYMEILRLLSKLQSRE</sequence>
<feature type="transmembrane region" description="Helical" evidence="1">
    <location>
        <begin position="91"/>
        <end position="111"/>
    </location>
</feature>
<dbReference type="PANTHER" id="PTHR41282:SF1">
    <property type="entry name" value="CONSERVED TRANSMEMBRANE PROTEIN-RELATED"/>
    <property type="match status" value="1"/>
</dbReference>
<accession>A0A1J1E052</accession>
<protein>
    <recommendedName>
        <fullName evidence="4">Bax inhibitor-1/YccA family protein</fullName>
    </recommendedName>
</protein>
<dbReference type="RefSeq" id="WP_096685174.1">
    <property type="nucleotide sequence ID" value="NZ_AP014564.1"/>
</dbReference>
<dbReference type="AlphaFoldDB" id="A0A1J1E052"/>
<dbReference type="InterPro" id="IPR010539">
    <property type="entry name" value="BaxI_1-like"/>
</dbReference>
<keyword evidence="3" id="KW-1185">Reference proteome</keyword>
<feature type="transmembrane region" description="Helical" evidence="1">
    <location>
        <begin position="222"/>
        <end position="242"/>
    </location>
</feature>
<dbReference type="Proteomes" id="UP000243197">
    <property type="component" value="Chromosome"/>
</dbReference>
<dbReference type="EMBL" id="AP014564">
    <property type="protein sequence ID" value="BAV94309.1"/>
    <property type="molecule type" value="Genomic_DNA"/>
</dbReference>
<dbReference type="PIRSF" id="PIRSF009160">
    <property type="entry name" value="UCP009160"/>
    <property type="match status" value="1"/>
</dbReference>
<dbReference type="OrthoDB" id="116480at2"/>
<feature type="transmembrane region" description="Helical" evidence="1">
    <location>
        <begin position="117"/>
        <end position="139"/>
    </location>
</feature>
<dbReference type="PANTHER" id="PTHR41282">
    <property type="entry name" value="CONSERVED TRANSMEMBRANE PROTEIN-RELATED"/>
    <property type="match status" value="1"/>
</dbReference>
<evidence type="ECO:0000313" key="3">
    <source>
        <dbReference type="Proteomes" id="UP000243197"/>
    </source>
</evidence>
<feature type="transmembrane region" description="Helical" evidence="1">
    <location>
        <begin position="64"/>
        <end position="84"/>
    </location>
</feature>
<organism evidence="2 3">
    <name type="scientific">Ichthyobacterium seriolicida</name>
    <dbReference type="NCBI Taxonomy" id="242600"/>
    <lineage>
        <taxon>Bacteria</taxon>
        <taxon>Pseudomonadati</taxon>
        <taxon>Bacteroidota</taxon>
        <taxon>Flavobacteriia</taxon>
        <taxon>Flavobacteriales</taxon>
        <taxon>Ichthyobacteriaceae</taxon>
        <taxon>Ichthyobacterium</taxon>
    </lineage>
</organism>
<dbReference type="KEGG" id="ise:JBKA6_0296"/>
<evidence type="ECO:0000313" key="2">
    <source>
        <dbReference type="EMBL" id="BAV94309.1"/>
    </source>
</evidence>
<feature type="transmembrane region" description="Helical" evidence="1">
    <location>
        <begin position="41"/>
        <end position="58"/>
    </location>
</feature>